<dbReference type="EMBL" id="WBUI01000047">
    <property type="protein sequence ID" value="KAB2928621.1"/>
    <property type="molecule type" value="Genomic_DNA"/>
</dbReference>
<organism evidence="2 3">
    <name type="scientific">Leptonema illini</name>
    <dbReference type="NCBI Taxonomy" id="183"/>
    <lineage>
        <taxon>Bacteria</taxon>
        <taxon>Pseudomonadati</taxon>
        <taxon>Spirochaetota</taxon>
        <taxon>Spirochaetia</taxon>
        <taxon>Leptospirales</taxon>
        <taxon>Leptospiraceae</taxon>
        <taxon>Leptonema</taxon>
    </lineage>
</organism>
<evidence type="ECO:0000313" key="3">
    <source>
        <dbReference type="Proteomes" id="UP000460298"/>
    </source>
</evidence>
<proteinExistence type="predicted"/>
<gene>
    <name evidence="2" type="ORF">F9K24_21775</name>
</gene>
<dbReference type="PANTHER" id="PTHR43813:SF1">
    <property type="entry name" value="ACYL-ACTIVATING ENZYME 16, CHLOROPLASTIC-RELATED"/>
    <property type="match status" value="1"/>
</dbReference>
<dbReference type="Pfam" id="PF23562">
    <property type="entry name" value="AMP-binding_C_3"/>
    <property type="match status" value="1"/>
</dbReference>
<dbReference type="PROSITE" id="PS00455">
    <property type="entry name" value="AMP_BINDING"/>
    <property type="match status" value="1"/>
</dbReference>
<comment type="caution">
    <text evidence="2">The sequence shown here is derived from an EMBL/GenBank/DDBJ whole genome shotgun (WGS) entry which is preliminary data.</text>
</comment>
<feature type="domain" description="AMP-dependent synthetase/ligase" evidence="1">
    <location>
        <begin position="18"/>
        <end position="478"/>
    </location>
</feature>
<dbReference type="Gene3D" id="3.30.300.30">
    <property type="match status" value="1"/>
</dbReference>
<dbReference type="GO" id="GO:0016874">
    <property type="term" value="F:ligase activity"/>
    <property type="evidence" value="ECO:0007669"/>
    <property type="project" value="UniProtKB-KW"/>
</dbReference>
<dbReference type="SUPFAM" id="SSF56801">
    <property type="entry name" value="Acetyl-CoA synthetase-like"/>
    <property type="match status" value="1"/>
</dbReference>
<dbReference type="InterPro" id="IPR000873">
    <property type="entry name" value="AMP-dep_synth/lig_dom"/>
</dbReference>
<sequence length="656" mass="74161">MEKESLYHLVYQTTRTFSERPCYWVRLEKQEFAAVSYSSWRADMKRFQAYMIFELGLDHGDAVGLLCDNRYEWNLISLGLSTIGCVDVPRGCDATEQDILFILNHTECSVLIVENEKMLSKIADLIGELPHIRHILCIEGPKGFRNDRWELRFAEERSVKHSKAPDVKLHFLVDALDKGHALIRKHGEEFLRKRGLAIRPDDLATIIYTSGTTGTPKGVMLTHRNFCWEVAQVQLSTPLNEKDRAVIFLPPWHIAERVLELTLIACGASMANSSILHLAGDLQTIRPTLLVSVPRVWEQLYKRIMDGVRKQPEEKQKIFHMAVNVAGLHMDALDNLFDRIALIEEETPAQTWIRKGISVAVLLVTFWLNLPAQVVLKKVKDIFGGRLNYAISGAGALPGHIADFFRSVYIPIVDAYGMTETTAVSVMGRLPWPRRACVGPPLPGVHIQLRDEYGRIITRPGERGVAWHKGPHIMKGYYRAQDKTDEVLQDGWLNSGDLFAWTTTGEIRFTGRAKDTIVLAGGENVEPGPIELRLAASPYIAQVVVVGQDRKSLAALIVPHKDRVAEELTKVGHTAPEAMTEWDSDPHVREFFHELIKHSISAQNGFKAFEKVTHFAILGKEFEKGREMTETMKIKRNVVYDMYAGVMDHMYGEGHS</sequence>
<dbReference type="InterPro" id="IPR045851">
    <property type="entry name" value="AMP-bd_C_sf"/>
</dbReference>
<name>A0A833LW41_9LEPT</name>
<dbReference type="Pfam" id="PF00501">
    <property type="entry name" value="AMP-binding"/>
    <property type="match status" value="1"/>
</dbReference>
<dbReference type="InterPro" id="IPR020459">
    <property type="entry name" value="AMP-binding"/>
</dbReference>
<evidence type="ECO:0000313" key="2">
    <source>
        <dbReference type="EMBL" id="KAB2928621.1"/>
    </source>
</evidence>
<protein>
    <submittedName>
        <fullName evidence="2">Long-chain fatty acid--CoA ligase</fullName>
    </submittedName>
</protein>
<dbReference type="PRINTS" id="PR00154">
    <property type="entry name" value="AMPBINDING"/>
</dbReference>
<evidence type="ECO:0000259" key="1">
    <source>
        <dbReference type="Pfam" id="PF00501"/>
    </source>
</evidence>
<dbReference type="PANTHER" id="PTHR43813">
    <property type="entry name" value="ACYL-ACTIVATING ENZYME 16, CHLOROPLASTIC-RELATED"/>
    <property type="match status" value="1"/>
</dbReference>
<reference evidence="2 3" key="1">
    <citation type="submission" date="2019-10" db="EMBL/GenBank/DDBJ databases">
        <title>Extracellular Electron Transfer in a Candidatus Methanoperedens spp. Enrichment Culture.</title>
        <authorList>
            <person name="Berger S."/>
            <person name="Rangel Shaw D."/>
            <person name="Berben T."/>
            <person name="In 'T Zandt M."/>
            <person name="Frank J."/>
            <person name="Reimann J."/>
            <person name="Jetten M.S.M."/>
            <person name="Welte C.U."/>
        </authorList>
    </citation>
    <scope>NUCLEOTIDE SEQUENCE [LARGE SCALE GENOMIC DNA]</scope>
    <source>
        <strain evidence="2">SB12</strain>
    </source>
</reference>
<dbReference type="InterPro" id="IPR042099">
    <property type="entry name" value="ANL_N_sf"/>
</dbReference>
<accession>A0A833LW41</accession>
<keyword evidence="2" id="KW-0436">Ligase</keyword>
<dbReference type="InterPro" id="IPR020845">
    <property type="entry name" value="AMP-binding_CS"/>
</dbReference>
<dbReference type="Proteomes" id="UP000460298">
    <property type="component" value="Unassembled WGS sequence"/>
</dbReference>
<dbReference type="AlphaFoldDB" id="A0A833LW41"/>
<dbReference type="InterPro" id="IPR052987">
    <property type="entry name" value="Chloroplast_AMP-bd_Enzymes"/>
</dbReference>
<dbReference type="Gene3D" id="3.40.50.12780">
    <property type="entry name" value="N-terminal domain of ligase-like"/>
    <property type="match status" value="1"/>
</dbReference>